<dbReference type="InterPro" id="IPR009327">
    <property type="entry name" value="Cupin_DUF985"/>
</dbReference>
<dbReference type="Gene3D" id="2.60.120.10">
    <property type="entry name" value="Jelly Rolls"/>
    <property type="match status" value="1"/>
</dbReference>
<dbReference type="PANTHER" id="PTHR33387:SF3">
    <property type="entry name" value="DUF985 DOMAIN-CONTAINING PROTEIN"/>
    <property type="match status" value="1"/>
</dbReference>
<dbReference type="SUPFAM" id="SSF51182">
    <property type="entry name" value="RmlC-like cupins"/>
    <property type="match status" value="1"/>
</dbReference>
<dbReference type="Proteomes" id="UP001595914">
    <property type="component" value="Unassembled WGS sequence"/>
</dbReference>
<dbReference type="InterPro" id="IPR011051">
    <property type="entry name" value="RmlC_Cupin_sf"/>
</dbReference>
<dbReference type="InterPro" id="IPR014710">
    <property type="entry name" value="RmlC-like_jellyroll"/>
</dbReference>
<protein>
    <submittedName>
        <fullName evidence="2">Cupin domain-containing protein</fullName>
    </submittedName>
</protein>
<comment type="caution">
    <text evidence="2">The sequence shown here is derived from an EMBL/GenBank/DDBJ whole genome shotgun (WGS) entry which is preliminary data.</text>
</comment>
<feature type="domain" description="DUF985" evidence="1">
    <location>
        <begin position="6"/>
        <end position="146"/>
    </location>
</feature>
<sequence length="153" mass="16480">MAESPDWARALTLAPHPEGGWYRETWRSGITVPTESLPNDYPDARAAGTAIMFLLMPGEQSSWHTVRGDEIWFWHRGGQLRLDLGGDAAEPGPATEHLLGADFLAGAAPQFVVPAGHWQRARPAGNEPVLVSCVVVPGFDFADFRLYGGGDGG</sequence>
<accession>A0ABV9G042</accession>
<organism evidence="2 3">
    <name type="scientific">Rhodococcus kronopolitis</name>
    <dbReference type="NCBI Taxonomy" id="1460226"/>
    <lineage>
        <taxon>Bacteria</taxon>
        <taxon>Bacillati</taxon>
        <taxon>Actinomycetota</taxon>
        <taxon>Actinomycetes</taxon>
        <taxon>Mycobacteriales</taxon>
        <taxon>Nocardiaceae</taxon>
        <taxon>Rhodococcus</taxon>
    </lineage>
</organism>
<reference evidence="3" key="1">
    <citation type="journal article" date="2019" name="Int. J. Syst. Evol. Microbiol.">
        <title>The Global Catalogue of Microorganisms (GCM) 10K type strain sequencing project: providing services to taxonomists for standard genome sequencing and annotation.</title>
        <authorList>
            <consortium name="The Broad Institute Genomics Platform"/>
            <consortium name="The Broad Institute Genome Sequencing Center for Infectious Disease"/>
            <person name="Wu L."/>
            <person name="Ma J."/>
        </authorList>
    </citation>
    <scope>NUCLEOTIDE SEQUENCE [LARGE SCALE GENOMIC DNA]</scope>
    <source>
        <strain evidence="3">CCUG 54520</strain>
    </source>
</reference>
<evidence type="ECO:0000259" key="1">
    <source>
        <dbReference type="Pfam" id="PF06172"/>
    </source>
</evidence>
<gene>
    <name evidence="2" type="ORF">ACFO6S_19815</name>
</gene>
<dbReference type="InterPro" id="IPR039935">
    <property type="entry name" value="YML079W-like"/>
</dbReference>
<dbReference type="EMBL" id="JBHSFO010000015">
    <property type="protein sequence ID" value="MFC4605954.1"/>
    <property type="molecule type" value="Genomic_DNA"/>
</dbReference>
<proteinExistence type="predicted"/>
<evidence type="ECO:0000313" key="2">
    <source>
        <dbReference type="EMBL" id="MFC4605954.1"/>
    </source>
</evidence>
<dbReference type="Pfam" id="PF06172">
    <property type="entry name" value="Cupin_5"/>
    <property type="match status" value="1"/>
</dbReference>
<name>A0ABV9G042_9NOCA</name>
<keyword evidence="3" id="KW-1185">Reference proteome</keyword>
<evidence type="ECO:0000313" key="3">
    <source>
        <dbReference type="Proteomes" id="UP001595914"/>
    </source>
</evidence>
<dbReference type="RefSeq" id="WP_378419695.1">
    <property type="nucleotide sequence ID" value="NZ_JBHSFO010000015.1"/>
</dbReference>
<dbReference type="PANTHER" id="PTHR33387">
    <property type="entry name" value="RMLC-LIKE JELLY ROLL FOLD PROTEIN"/>
    <property type="match status" value="1"/>
</dbReference>
<dbReference type="CDD" id="cd06121">
    <property type="entry name" value="cupin_YML079wp"/>
    <property type="match status" value="1"/>
</dbReference>